<name>A0A9P8T437_9ASCO</name>
<accession>A0A9P8T437</accession>
<evidence type="ECO:0000313" key="1">
    <source>
        <dbReference type="EMBL" id="KAH3664849.1"/>
    </source>
</evidence>
<dbReference type="EMBL" id="JAEUBD010001178">
    <property type="protein sequence ID" value="KAH3664849.1"/>
    <property type="molecule type" value="Genomic_DNA"/>
</dbReference>
<organism evidence="1 2">
    <name type="scientific">Ogataea polymorpha</name>
    <dbReference type="NCBI Taxonomy" id="460523"/>
    <lineage>
        <taxon>Eukaryota</taxon>
        <taxon>Fungi</taxon>
        <taxon>Dikarya</taxon>
        <taxon>Ascomycota</taxon>
        <taxon>Saccharomycotina</taxon>
        <taxon>Pichiomycetes</taxon>
        <taxon>Pichiales</taxon>
        <taxon>Pichiaceae</taxon>
        <taxon>Ogataea</taxon>
    </lineage>
</organism>
<reference evidence="1" key="2">
    <citation type="submission" date="2021-01" db="EMBL/GenBank/DDBJ databases">
        <authorList>
            <person name="Schikora-Tamarit M.A."/>
        </authorList>
    </citation>
    <scope>NUCLEOTIDE SEQUENCE</scope>
    <source>
        <strain evidence="1">NCAIM Y.01608</strain>
    </source>
</reference>
<gene>
    <name evidence="1" type="ORF">OGATHE_003664</name>
</gene>
<comment type="caution">
    <text evidence="1">The sequence shown here is derived from an EMBL/GenBank/DDBJ whole genome shotgun (WGS) entry which is preliminary data.</text>
</comment>
<keyword evidence="2" id="KW-1185">Reference proteome</keyword>
<sequence length="379" mass="41941">MAVVLDSSKHLQTFVRFEVPHAHCGVIRSAEKRVALWMDFHTRNPVAVATQGVAGARLDVPDLDRVVCRARHDQLLMEVDADHTFLVTRVSGDTLSRSVVPDLDGGIQTSRYQFLVVECERAHASCVTSQRAQQFSCFHVPNLDGLVVRPRHQQVVVVVLAAQNTVHVPLKPFNLLLPSRGDLGSIAETLAVQITEDFKGYFAGQRLDEVDLDQLGNLLGNERKLRETTLAEQPFEDETAVLRGGGAENGPDVGNRFLVAARQLLKLRLDFPHLCLVRTTVKPDFRIVSRSCVVVKVQDPVVVVIHVDHQIHRLTAVCVGVDLECVVINASVRSEGACGIDSVDDCFEQLFWGGVFQIDVREHVVANVSVRKRLDDPHG</sequence>
<dbReference type="Proteomes" id="UP000788993">
    <property type="component" value="Unassembled WGS sequence"/>
</dbReference>
<reference evidence="1" key="1">
    <citation type="journal article" date="2021" name="Open Biol.">
        <title>Shared evolutionary footprints suggest mitochondrial oxidative damage underlies multiple complex I losses in fungi.</title>
        <authorList>
            <person name="Schikora-Tamarit M.A."/>
            <person name="Marcet-Houben M."/>
            <person name="Nosek J."/>
            <person name="Gabaldon T."/>
        </authorList>
    </citation>
    <scope>NUCLEOTIDE SEQUENCE</scope>
    <source>
        <strain evidence="1">NCAIM Y.01608</strain>
    </source>
</reference>
<dbReference type="AlphaFoldDB" id="A0A9P8T437"/>
<proteinExistence type="predicted"/>
<evidence type="ECO:0000313" key="2">
    <source>
        <dbReference type="Proteomes" id="UP000788993"/>
    </source>
</evidence>
<protein>
    <submittedName>
        <fullName evidence="1">Uncharacterized protein</fullName>
    </submittedName>
</protein>